<dbReference type="AlphaFoldDB" id="A0A267ED69"/>
<comment type="caution">
    <text evidence="2">The sequence shown here is derived from an EMBL/GenBank/DDBJ whole genome shotgun (WGS) entry which is preliminary data.</text>
</comment>
<reference evidence="2 4" key="1">
    <citation type="submission" date="2017-06" db="EMBL/GenBank/DDBJ databases">
        <title>A platform for efficient transgenesis in Macrostomum lignano, a flatworm model organism for stem cell research.</title>
        <authorList>
            <person name="Berezikov E."/>
        </authorList>
    </citation>
    <scope>NUCLEOTIDE SEQUENCE [LARGE SCALE GENOMIC DNA]</scope>
    <source>
        <strain evidence="2">DV1</strain>
        <tissue evidence="2">Whole organism</tissue>
    </source>
</reference>
<feature type="non-terminal residue" evidence="2">
    <location>
        <position position="1"/>
    </location>
</feature>
<protein>
    <submittedName>
        <fullName evidence="2">Uncharacterized protein</fullName>
    </submittedName>
</protein>
<evidence type="ECO:0000313" key="4">
    <source>
        <dbReference type="Proteomes" id="UP000215902"/>
    </source>
</evidence>
<keyword evidence="4" id="KW-1185">Reference proteome</keyword>
<evidence type="ECO:0000313" key="2">
    <source>
        <dbReference type="EMBL" id="PAA59356.1"/>
    </source>
</evidence>
<dbReference type="Proteomes" id="UP000215902">
    <property type="component" value="Unassembled WGS sequence"/>
</dbReference>
<feature type="region of interest" description="Disordered" evidence="1">
    <location>
        <begin position="1"/>
        <end position="25"/>
    </location>
</feature>
<proteinExistence type="predicted"/>
<evidence type="ECO:0000313" key="3">
    <source>
        <dbReference type="EMBL" id="PAA88889.1"/>
    </source>
</evidence>
<feature type="compositionally biased region" description="Polar residues" evidence="1">
    <location>
        <begin position="1"/>
        <end position="16"/>
    </location>
</feature>
<dbReference type="EMBL" id="NIVC01002273">
    <property type="protein sequence ID" value="PAA59356.1"/>
    <property type="molecule type" value="Genomic_DNA"/>
</dbReference>
<gene>
    <name evidence="3" type="ORF">BOX15_Mlig010596g2</name>
    <name evidence="2" type="ORF">BOX15_Mlig010596g6</name>
</gene>
<evidence type="ECO:0000256" key="1">
    <source>
        <dbReference type="SAM" id="MobiDB-lite"/>
    </source>
</evidence>
<accession>A0A267ED69</accession>
<name>A0A267ED69_9PLAT</name>
<organism evidence="2 4">
    <name type="scientific">Macrostomum lignano</name>
    <dbReference type="NCBI Taxonomy" id="282301"/>
    <lineage>
        <taxon>Eukaryota</taxon>
        <taxon>Metazoa</taxon>
        <taxon>Spiralia</taxon>
        <taxon>Lophotrochozoa</taxon>
        <taxon>Platyhelminthes</taxon>
        <taxon>Rhabditophora</taxon>
        <taxon>Macrostomorpha</taxon>
        <taxon>Macrostomida</taxon>
        <taxon>Macrostomidae</taxon>
        <taxon>Macrostomum</taxon>
    </lineage>
</organism>
<dbReference type="EMBL" id="NIVC01000172">
    <property type="protein sequence ID" value="PAA88889.1"/>
    <property type="molecule type" value="Genomic_DNA"/>
</dbReference>
<sequence length="85" mass="9130">SSQVRMSEQKRQQQSAESDEACPQCGHQLNADSSVIVPIVYGRPSSELMASAEAGRVKLGGCCISPDSPTLHCKKCDVSFKPMSM</sequence>